<proteinExistence type="predicted"/>
<dbReference type="EMBL" id="DF820463">
    <property type="protein sequence ID" value="GAK54990.1"/>
    <property type="molecule type" value="Genomic_DNA"/>
</dbReference>
<evidence type="ECO:0000313" key="2">
    <source>
        <dbReference type="EMBL" id="GAK54990.1"/>
    </source>
</evidence>
<gene>
    <name evidence="2" type="ORF">U27_01821</name>
</gene>
<accession>A0A0S6WBF0</accession>
<evidence type="ECO:0000256" key="1">
    <source>
        <dbReference type="SAM" id="MobiDB-lite"/>
    </source>
</evidence>
<feature type="compositionally biased region" description="Basic and acidic residues" evidence="1">
    <location>
        <begin position="166"/>
        <end position="179"/>
    </location>
</feature>
<feature type="region of interest" description="Disordered" evidence="1">
    <location>
        <begin position="157"/>
        <end position="179"/>
    </location>
</feature>
<protein>
    <submittedName>
        <fullName evidence="2">Uncharacterized protein</fullName>
    </submittedName>
</protein>
<organism evidence="2">
    <name type="scientific">Vecturithrix granuli</name>
    <dbReference type="NCBI Taxonomy" id="1499967"/>
    <lineage>
        <taxon>Bacteria</taxon>
        <taxon>Candidatus Moduliflexota</taxon>
        <taxon>Candidatus Vecturitrichia</taxon>
        <taxon>Candidatus Vecturitrichales</taxon>
        <taxon>Candidatus Vecturitrichaceae</taxon>
        <taxon>Candidatus Vecturithrix</taxon>
    </lineage>
</organism>
<reference evidence="2" key="1">
    <citation type="journal article" date="2015" name="PeerJ">
        <title>First genomic representation of candidate bacterial phylum KSB3 points to enhanced environmental sensing as a trigger of wastewater bulking.</title>
        <authorList>
            <person name="Sekiguchi Y."/>
            <person name="Ohashi A."/>
            <person name="Parks D.H."/>
            <person name="Yamauchi T."/>
            <person name="Tyson G.W."/>
            <person name="Hugenholtz P."/>
        </authorList>
    </citation>
    <scope>NUCLEOTIDE SEQUENCE [LARGE SCALE GENOMIC DNA]</scope>
</reference>
<dbReference type="STRING" id="1499967.U27_01821"/>
<name>A0A0S6WBF0_VECG1</name>
<keyword evidence="3" id="KW-1185">Reference proteome</keyword>
<evidence type="ECO:0000313" key="3">
    <source>
        <dbReference type="Proteomes" id="UP000030661"/>
    </source>
</evidence>
<sequence length="179" mass="21098">MYAGKLFICMRPSVLLFVRLYPCDLVFLRWKFLDTGSWLRKKNSLFPFLFPLSLDPKYYSPPSFCKGKKTKKYSSAHNLHDSGRECMSAHANKQDIPRHEEAGQMIARRLREARKTKGQVVCPTCHLTFDATYLLKCPRCRTLIGRSFCEVRLTKKLRKPRQRKKPERDSRKMELDFFA</sequence>
<dbReference type="AlphaFoldDB" id="A0A0S6WBF0"/>
<dbReference type="Proteomes" id="UP000030661">
    <property type="component" value="Unassembled WGS sequence"/>
</dbReference>
<dbReference type="HOGENOM" id="CLU_1500685_0_0_0"/>